<feature type="region of interest" description="Disordered" evidence="1">
    <location>
        <begin position="144"/>
        <end position="202"/>
    </location>
</feature>
<feature type="chain" id="PRO_5012600881" evidence="2">
    <location>
        <begin position="27"/>
        <end position="202"/>
    </location>
</feature>
<keyword evidence="2" id="KW-0732">Signal</keyword>
<evidence type="ECO:0000256" key="1">
    <source>
        <dbReference type="SAM" id="MobiDB-lite"/>
    </source>
</evidence>
<sequence length="202" mass="22631">MRSWCMLRLLPLALICAVGLPVPCSGDRSAKKDIPLLREEELQNSPDYGLESANIFIDVIERILDRLESSAAPPYDNDINISPETSWPPLENDFLSREHIYLPKPSTNGLILSLTSFQKRQGSTACMNVMCRMIRGRPRVNANAGSRALPFGKRADNVRNSADDGPRSVRGRRRGRGRPRTRGSPNGHPQQHKLPFGKRHLL</sequence>
<dbReference type="EMBL" id="MF155241">
    <property type="protein sequence ID" value="ASK86251.1"/>
    <property type="molecule type" value="mRNA"/>
</dbReference>
<evidence type="ECO:0000313" key="3">
    <source>
        <dbReference type="EMBL" id="ASK86251.1"/>
    </source>
</evidence>
<protein>
    <submittedName>
        <fullName evidence="3">Kisspeptin</fullName>
    </submittedName>
</protein>
<feature type="compositionally biased region" description="Basic and acidic residues" evidence="1">
    <location>
        <begin position="153"/>
        <end position="167"/>
    </location>
</feature>
<evidence type="ECO:0000256" key="2">
    <source>
        <dbReference type="SAM" id="SignalP"/>
    </source>
</evidence>
<proteinExistence type="evidence at transcript level"/>
<accession>A0A220W0J2</accession>
<reference evidence="3" key="1">
    <citation type="journal article" date="2017" name="J. ISSAAS">
        <title>Ophiuroid Phylotranscriptomics Enables Discovery Of Novel Echinoderm Representatives Of Bilaterian Neuropeptide Families And Reconstruction Of Neuropeptide Precursor Evolution Over ~270 Million Years.</title>
        <authorList>
            <person name="Zandawala M."/>
            <person name="Yanez L.A."/>
            <person name="Moghul I."/>
            <person name="Delroisse J."/>
            <person name="Abylkassimova N."/>
            <person name="Hugall A."/>
            <person name="O'Hara T."/>
            <person name="Elphick M.R."/>
        </authorList>
    </citation>
    <scope>NUCLEOTIDE SEQUENCE</scope>
</reference>
<name>A0A220W0J2_9ECHI</name>
<feature type="signal peptide" evidence="2">
    <location>
        <begin position="1"/>
        <end position="26"/>
    </location>
</feature>
<feature type="compositionally biased region" description="Basic residues" evidence="1">
    <location>
        <begin position="169"/>
        <end position="181"/>
    </location>
</feature>
<dbReference type="AlphaFoldDB" id="A0A220W0J2"/>
<organism evidence="3">
    <name type="scientific">Ophionotus victoriae</name>
    <dbReference type="NCBI Taxonomy" id="667017"/>
    <lineage>
        <taxon>Eukaryota</taxon>
        <taxon>Metazoa</taxon>
        <taxon>Echinodermata</taxon>
        <taxon>Eleutherozoa</taxon>
        <taxon>Asterozoa</taxon>
        <taxon>Ophiuroidea</taxon>
        <taxon>Myophiuroidea</taxon>
        <taxon>Metophiurida</taxon>
        <taxon>Ophintegrida</taxon>
        <taxon>Amphilepidida</taxon>
        <taxon>Ophiurina</taxon>
        <taxon>Chilophiurina</taxon>
        <taxon>Ophiuridae</taxon>
        <taxon>Ophiurinae</taxon>
        <taxon>Ophionotus</taxon>
    </lineage>
</organism>